<evidence type="ECO:0000256" key="4">
    <source>
        <dbReference type="ARBA" id="ARBA00023295"/>
    </source>
</evidence>
<keyword evidence="7" id="KW-1133">Transmembrane helix</keyword>
<keyword evidence="4 5" id="KW-0326">Glycosidase</keyword>
<keyword evidence="7" id="KW-0472">Membrane</keyword>
<dbReference type="PROSITE" id="PS51910">
    <property type="entry name" value="GH18_2"/>
    <property type="match status" value="1"/>
</dbReference>
<name>A0AA46P2Q9_CYTFI</name>
<accession>A0AA46P2Q9</accession>
<dbReference type="GO" id="GO:0005576">
    <property type="term" value="C:extracellular region"/>
    <property type="evidence" value="ECO:0007669"/>
    <property type="project" value="TreeGrafter"/>
</dbReference>
<dbReference type="InterPro" id="IPR001223">
    <property type="entry name" value="Glyco_hydro18_cat"/>
</dbReference>
<evidence type="ECO:0000256" key="2">
    <source>
        <dbReference type="ARBA" id="ARBA00012729"/>
    </source>
</evidence>
<gene>
    <name evidence="9" type="ORF">OD459_02940</name>
</gene>
<feature type="domain" description="GH18" evidence="8">
    <location>
        <begin position="62"/>
        <end position="374"/>
    </location>
</feature>
<comment type="similarity">
    <text evidence="6">Belongs to the glycosyl hydrolase 18 family.</text>
</comment>
<feature type="transmembrane region" description="Helical" evidence="7">
    <location>
        <begin position="7"/>
        <end position="25"/>
    </location>
</feature>
<dbReference type="Proteomes" id="UP001163104">
    <property type="component" value="Chromosome"/>
</dbReference>
<dbReference type="EMBL" id="CP107027">
    <property type="protein sequence ID" value="UYG96002.1"/>
    <property type="molecule type" value="Genomic_DNA"/>
</dbReference>
<dbReference type="Gene3D" id="3.40.5.30">
    <property type="entry name" value="(Trans)glycosidases - domain 2"/>
    <property type="match status" value="1"/>
</dbReference>
<dbReference type="GO" id="GO:0008061">
    <property type="term" value="F:chitin binding"/>
    <property type="evidence" value="ECO:0007669"/>
    <property type="project" value="InterPro"/>
</dbReference>
<evidence type="ECO:0000256" key="3">
    <source>
        <dbReference type="ARBA" id="ARBA00022801"/>
    </source>
</evidence>
<dbReference type="GO" id="GO:0005975">
    <property type="term" value="P:carbohydrate metabolic process"/>
    <property type="evidence" value="ECO:0007669"/>
    <property type="project" value="InterPro"/>
</dbReference>
<dbReference type="PROSITE" id="PS01095">
    <property type="entry name" value="GH18_1"/>
    <property type="match status" value="1"/>
</dbReference>
<dbReference type="InterPro" id="IPR011583">
    <property type="entry name" value="Chitinase_II/V-like_cat"/>
</dbReference>
<evidence type="ECO:0000313" key="9">
    <source>
        <dbReference type="EMBL" id="UYG96002.1"/>
    </source>
</evidence>
<dbReference type="EC" id="3.2.1.14" evidence="2"/>
<evidence type="ECO:0000256" key="6">
    <source>
        <dbReference type="RuleBase" id="RU004453"/>
    </source>
</evidence>
<evidence type="ECO:0000256" key="5">
    <source>
        <dbReference type="RuleBase" id="RU000489"/>
    </source>
</evidence>
<dbReference type="SMART" id="SM00636">
    <property type="entry name" value="Glyco_18"/>
    <property type="match status" value="1"/>
</dbReference>
<evidence type="ECO:0000256" key="1">
    <source>
        <dbReference type="ARBA" id="ARBA00000822"/>
    </source>
</evidence>
<dbReference type="Gene3D" id="3.20.20.80">
    <property type="entry name" value="Glycosidases"/>
    <property type="match status" value="1"/>
</dbReference>
<dbReference type="SUPFAM" id="SSF51445">
    <property type="entry name" value="(Trans)glycosidases"/>
    <property type="match status" value="1"/>
</dbReference>
<dbReference type="PANTHER" id="PTHR11177">
    <property type="entry name" value="CHITINASE"/>
    <property type="match status" value="1"/>
</dbReference>
<keyword evidence="7" id="KW-0812">Transmembrane</keyword>
<dbReference type="InterPro" id="IPR017853">
    <property type="entry name" value="GH"/>
</dbReference>
<dbReference type="GO" id="GO:0008843">
    <property type="term" value="F:endochitinase activity"/>
    <property type="evidence" value="ECO:0007669"/>
    <property type="project" value="UniProtKB-EC"/>
</dbReference>
<proteinExistence type="inferred from homology"/>
<dbReference type="InterPro" id="IPR050314">
    <property type="entry name" value="Glycosyl_Hydrlase_18"/>
</dbReference>
<reference evidence="9" key="1">
    <citation type="submission" date="2022-10" db="EMBL/GenBank/DDBJ databases">
        <title>Mechanism of multi-heavy metal repair in Cytobacillus Firmus M7.</title>
        <authorList>
            <person name="Li X."/>
            <person name="Yu C."/>
        </authorList>
    </citation>
    <scope>NUCLEOTIDE SEQUENCE</scope>
    <source>
        <strain evidence="9">M7</strain>
    </source>
</reference>
<protein>
    <recommendedName>
        <fullName evidence="2">chitinase</fullName>
        <ecNumber evidence="2">3.2.1.14</ecNumber>
    </recommendedName>
</protein>
<keyword evidence="3 5" id="KW-0378">Hydrolase</keyword>
<dbReference type="PANTHER" id="PTHR11177:SF317">
    <property type="entry name" value="CHITINASE 12-RELATED"/>
    <property type="match status" value="1"/>
</dbReference>
<dbReference type="RefSeq" id="WP_263599702.1">
    <property type="nucleotide sequence ID" value="NZ_CP107027.1"/>
</dbReference>
<evidence type="ECO:0000256" key="7">
    <source>
        <dbReference type="SAM" id="Phobius"/>
    </source>
</evidence>
<dbReference type="Pfam" id="PF00704">
    <property type="entry name" value="Glyco_hydro_18"/>
    <property type="match status" value="1"/>
</dbReference>
<dbReference type="AlphaFoldDB" id="A0AA46P2Q9"/>
<sequence>MKRKYQVLIMIAIIFSGGFAAGIYYTKNTSGLQSIKQPAPASQSDKLPVPKKVPEFSKIPEKVLMSYVQDYRDPASIDYSNLSHVIFSFAHPEKDGSISFNGETARSNLQRVVSNAHKQDVKAFLAVGGWFHINGGESYDYFKQAIAEDSSRNRLVTELSGLVKKENLDGIDIDFEHPRSKEDARFLAVFINHLSGVLHANGKELSVAVHAKVHSVTGTESGYVVYEPDMFRKVDYVNIMAYDGQWDGGYNAANLSPYSFTENIANYWDNLFDSEGISKNKLVLGVPLYAQPEDPAVKPVSYRAVINNNPENAAKDRTSMNGISYYYNGSATMKKKTILALNHGFGGMMIWEAGHDAKGAYSLTGTIAEVLQNTAEPVKYYSVIHTK</sequence>
<dbReference type="InterPro" id="IPR001579">
    <property type="entry name" value="Glyco_hydro_18_chit_AS"/>
</dbReference>
<organism evidence="9 10">
    <name type="scientific">Cytobacillus firmus</name>
    <name type="common">Bacillus firmus</name>
    <dbReference type="NCBI Taxonomy" id="1399"/>
    <lineage>
        <taxon>Bacteria</taxon>
        <taxon>Bacillati</taxon>
        <taxon>Bacillota</taxon>
        <taxon>Bacilli</taxon>
        <taxon>Bacillales</taxon>
        <taxon>Bacillaceae</taxon>
        <taxon>Cytobacillus</taxon>
    </lineage>
</organism>
<comment type="catalytic activity">
    <reaction evidence="1">
        <text>Random endo-hydrolysis of N-acetyl-beta-D-glucosaminide (1-&gt;4)-beta-linkages in chitin and chitodextrins.</text>
        <dbReference type="EC" id="3.2.1.14"/>
    </reaction>
</comment>
<dbReference type="GO" id="GO:0006032">
    <property type="term" value="P:chitin catabolic process"/>
    <property type="evidence" value="ECO:0007669"/>
    <property type="project" value="TreeGrafter"/>
</dbReference>
<evidence type="ECO:0000313" key="10">
    <source>
        <dbReference type="Proteomes" id="UP001163104"/>
    </source>
</evidence>
<evidence type="ECO:0000259" key="8">
    <source>
        <dbReference type="PROSITE" id="PS51910"/>
    </source>
</evidence>